<dbReference type="EMBL" id="CAUYUJ010002104">
    <property type="protein sequence ID" value="CAK0799202.1"/>
    <property type="molecule type" value="Genomic_DNA"/>
</dbReference>
<feature type="transmembrane region" description="Helical" evidence="14">
    <location>
        <begin position="252"/>
        <end position="273"/>
    </location>
</feature>
<keyword evidence="5 14" id="KW-0812">Transmembrane</keyword>
<feature type="transmembrane region" description="Helical" evidence="14">
    <location>
        <begin position="480"/>
        <end position="501"/>
    </location>
</feature>
<keyword evidence="11" id="KW-0739">Sodium transport</keyword>
<feature type="transmembrane region" description="Helical" evidence="14">
    <location>
        <begin position="178"/>
        <end position="197"/>
    </location>
</feature>
<feature type="transmembrane region" description="Helical" evidence="14">
    <location>
        <begin position="420"/>
        <end position="441"/>
    </location>
</feature>
<feature type="region of interest" description="Disordered" evidence="13">
    <location>
        <begin position="532"/>
        <end position="562"/>
    </location>
</feature>
<feature type="transmembrane region" description="Helical" evidence="14">
    <location>
        <begin position="571"/>
        <end position="588"/>
    </location>
</feature>
<evidence type="ECO:0000256" key="9">
    <source>
        <dbReference type="ARBA" id="ARBA00023065"/>
    </source>
</evidence>
<accession>A0ABN9Q0R8</accession>
<keyword evidence="16" id="KW-1185">Reference proteome</keyword>
<comment type="similarity">
    <text evidence="2 12">Belongs to the sodium:solute symporter (SSF) (TC 2.A.21) family.</text>
</comment>
<sequence>MADATVWTVLAIYLAVLLGILVHSQVQTCRAATSGSAMEAHYLWGRRIPGAFLALTTVASVFSGYTVTGLPAEAYLTGFGYMRWVGLIIPMLLMVVSIAPRMVWLSKRRGYVSVLDVVRDRFVTGPIFPCKGCDVQGSVLHWLATVAFLIPSAIYLLAQFIAFSANMSALSHGALPQWAFGLFFFLLLATFEAVGGLRAVVLTDVFQGGVLILGVVAWLVVQSVVFGGVEAATSSLEREMPELLAPPAGTGVGSWFNFMFLVGGGRVVFPDILTRYVAAGNQGRVRLTVVVLAVFSFVVFPAMGLIGIHGRARYGGGQVPNSVFSQVCLEITESGWAGAIVGSLLLASSQAAIMSTADSVLMEVGKLMSLDVCQPLMRACGCESDESTILWIGRAMTFLMAGLCWLLTGWDALTMDRLSALLGLQNIFCCALAPLFFASLYSDSCPAWLASLSIAFGLVFGVLAWALKTNPETLVGEPEPVLPALVALANFALLTAALAALRRAPRALRRAPAPEDSWEPWRRALSERDALRERRAPEAGGEGPRRELPRPGAARPAEDAPQREPVHSWQVLLAVAAAIPALLPYGGADAGLRTWGVPDWALAFTVRMAGLALVVLYLVGYRWCEAPAGKDAPEVSCSLASSPVHAGA</sequence>
<name>A0ABN9Q0R8_9DINO</name>
<evidence type="ECO:0000313" key="16">
    <source>
        <dbReference type="Proteomes" id="UP001189429"/>
    </source>
</evidence>
<dbReference type="InterPro" id="IPR038377">
    <property type="entry name" value="Na/Glc_symporter_sf"/>
</dbReference>
<feature type="transmembrane region" description="Helical" evidence="14">
    <location>
        <begin position="139"/>
        <end position="158"/>
    </location>
</feature>
<comment type="subcellular location">
    <subcellularLocation>
        <location evidence="1">Cell membrane</location>
        <topology evidence="1">Multi-pass membrane protein</topology>
    </subcellularLocation>
</comment>
<keyword evidence="8" id="KW-0915">Sodium</keyword>
<evidence type="ECO:0000256" key="10">
    <source>
        <dbReference type="ARBA" id="ARBA00023136"/>
    </source>
</evidence>
<evidence type="ECO:0000256" key="7">
    <source>
        <dbReference type="ARBA" id="ARBA00022989"/>
    </source>
</evidence>
<keyword evidence="9" id="KW-0406">Ion transport</keyword>
<dbReference type="InterPro" id="IPR001734">
    <property type="entry name" value="Na/solute_symporter"/>
</dbReference>
<proteinExistence type="inferred from homology"/>
<keyword evidence="6" id="KW-0769">Symport</keyword>
<evidence type="ECO:0000256" key="3">
    <source>
        <dbReference type="ARBA" id="ARBA00022448"/>
    </source>
</evidence>
<evidence type="ECO:0008006" key="17">
    <source>
        <dbReference type="Google" id="ProtNLM"/>
    </source>
</evidence>
<gene>
    <name evidence="15" type="ORF">PCOR1329_LOCUS7730</name>
</gene>
<dbReference type="PROSITE" id="PS50283">
    <property type="entry name" value="NA_SOLUT_SYMP_3"/>
    <property type="match status" value="1"/>
</dbReference>
<keyword evidence="4" id="KW-1003">Cell membrane</keyword>
<protein>
    <recommendedName>
        <fullName evidence="17">Sodium/solute symporter</fullName>
    </recommendedName>
</protein>
<feature type="transmembrane region" description="Helical" evidence="14">
    <location>
        <begin position="209"/>
        <end position="232"/>
    </location>
</feature>
<evidence type="ECO:0000256" key="13">
    <source>
        <dbReference type="SAM" id="MobiDB-lite"/>
    </source>
</evidence>
<keyword evidence="7 14" id="KW-1133">Transmembrane helix</keyword>
<feature type="transmembrane region" description="Helical" evidence="14">
    <location>
        <begin position="285"/>
        <end position="308"/>
    </location>
</feature>
<feature type="compositionally biased region" description="Basic and acidic residues" evidence="13">
    <location>
        <begin position="532"/>
        <end position="549"/>
    </location>
</feature>
<keyword evidence="10 14" id="KW-0472">Membrane</keyword>
<keyword evidence="3" id="KW-0813">Transport</keyword>
<reference evidence="15" key="1">
    <citation type="submission" date="2023-10" db="EMBL/GenBank/DDBJ databases">
        <authorList>
            <person name="Chen Y."/>
            <person name="Shah S."/>
            <person name="Dougan E. K."/>
            <person name="Thang M."/>
            <person name="Chan C."/>
        </authorList>
    </citation>
    <scope>NUCLEOTIDE SEQUENCE [LARGE SCALE GENOMIC DNA]</scope>
</reference>
<feature type="transmembrane region" description="Helical" evidence="14">
    <location>
        <begin position="600"/>
        <end position="620"/>
    </location>
</feature>
<feature type="transmembrane region" description="Helical" evidence="14">
    <location>
        <begin position="388"/>
        <end position="408"/>
    </location>
</feature>
<comment type="caution">
    <text evidence="15">The sequence shown here is derived from an EMBL/GenBank/DDBJ whole genome shotgun (WGS) entry which is preliminary data.</text>
</comment>
<dbReference type="PANTHER" id="PTHR48086">
    <property type="entry name" value="SODIUM/PROLINE SYMPORTER-RELATED"/>
    <property type="match status" value="1"/>
</dbReference>
<evidence type="ECO:0000256" key="8">
    <source>
        <dbReference type="ARBA" id="ARBA00023053"/>
    </source>
</evidence>
<evidence type="ECO:0000256" key="12">
    <source>
        <dbReference type="RuleBase" id="RU362091"/>
    </source>
</evidence>
<evidence type="ECO:0000256" key="6">
    <source>
        <dbReference type="ARBA" id="ARBA00022847"/>
    </source>
</evidence>
<feature type="transmembrane region" description="Helical" evidence="14">
    <location>
        <begin position="448"/>
        <end position="468"/>
    </location>
</feature>
<feature type="transmembrane region" description="Helical" evidence="14">
    <location>
        <begin position="47"/>
        <end position="67"/>
    </location>
</feature>
<feature type="transmembrane region" description="Helical" evidence="14">
    <location>
        <begin position="79"/>
        <end position="99"/>
    </location>
</feature>
<organism evidence="15 16">
    <name type="scientific">Prorocentrum cordatum</name>
    <dbReference type="NCBI Taxonomy" id="2364126"/>
    <lineage>
        <taxon>Eukaryota</taxon>
        <taxon>Sar</taxon>
        <taxon>Alveolata</taxon>
        <taxon>Dinophyceae</taxon>
        <taxon>Prorocentrales</taxon>
        <taxon>Prorocentraceae</taxon>
        <taxon>Prorocentrum</taxon>
    </lineage>
</organism>
<dbReference type="InterPro" id="IPR050277">
    <property type="entry name" value="Sodium:Solute_Symporter"/>
</dbReference>
<evidence type="ECO:0000256" key="5">
    <source>
        <dbReference type="ARBA" id="ARBA00022692"/>
    </source>
</evidence>
<feature type="transmembrane region" description="Helical" evidence="14">
    <location>
        <begin position="6"/>
        <end position="26"/>
    </location>
</feature>
<evidence type="ECO:0000256" key="2">
    <source>
        <dbReference type="ARBA" id="ARBA00006434"/>
    </source>
</evidence>
<dbReference type="Gene3D" id="1.20.1730.10">
    <property type="entry name" value="Sodium/glucose cotransporter"/>
    <property type="match status" value="1"/>
</dbReference>
<evidence type="ECO:0000256" key="11">
    <source>
        <dbReference type="ARBA" id="ARBA00023201"/>
    </source>
</evidence>
<evidence type="ECO:0000313" key="15">
    <source>
        <dbReference type="EMBL" id="CAK0799202.1"/>
    </source>
</evidence>
<evidence type="ECO:0000256" key="14">
    <source>
        <dbReference type="SAM" id="Phobius"/>
    </source>
</evidence>
<dbReference type="Pfam" id="PF00474">
    <property type="entry name" value="SSF"/>
    <property type="match status" value="1"/>
</dbReference>
<dbReference type="Proteomes" id="UP001189429">
    <property type="component" value="Unassembled WGS sequence"/>
</dbReference>
<evidence type="ECO:0000256" key="4">
    <source>
        <dbReference type="ARBA" id="ARBA00022475"/>
    </source>
</evidence>
<dbReference type="PANTHER" id="PTHR48086:SF3">
    <property type="entry name" value="SODIUM_PROLINE SYMPORTER"/>
    <property type="match status" value="1"/>
</dbReference>
<evidence type="ECO:0000256" key="1">
    <source>
        <dbReference type="ARBA" id="ARBA00004651"/>
    </source>
</evidence>